<reference evidence="5 6" key="1">
    <citation type="journal article" date="2004" name="Syst. Appl. Microbiol.">
        <title>Cryptoendolithic actinomycetes from antarctic sandstone rock samples: Micromonospora endolithica sp. nov. and two isolates related to Micromonospora coerulea Jensen 1932.</title>
        <authorList>
            <person name="Hirsch P."/>
            <person name="Mevs U."/>
            <person name="Kroppenstedt R.M."/>
            <person name="Schumann P."/>
            <person name="Stackebrandt E."/>
        </authorList>
    </citation>
    <scope>NUCLEOTIDE SEQUENCE [LARGE SCALE GENOMIC DNA]</scope>
    <source>
        <strain evidence="5 6">JCM 12677</strain>
    </source>
</reference>
<dbReference type="Proteomes" id="UP000281726">
    <property type="component" value="Unassembled WGS sequence"/>
</dbReference>
<keyword evidence="6" id="KW-1185">Reference proteome</keyword>
<dbReference type="Gene3D" id="3.40.50.1820">
    <property type="entry name" value="alpha/beta hydrolase"/>
    <property type="match status" value="1"/>
</dbReference>
<dbReference type="EMBL" id="RBAK01000003">
    <property type="protein sequence ID" value="RKN48518.1"/>
    <property type="molecule type" value="Genomic_DNA"/>
</dbReference>
<comment type="similarity">
    <text evidence="1 3">Belongs to the type-B carboxylesterase/lipase family.</text>
</comment>
<evidence type="ECO:0000313" key="5">
    <source>
        <dbReference type="EMBL" id="RKN48518.1"/>
    </source>
</evidence>
<evidence type="ECO:0000259" key="4">
    <source>
        <dbReference type="Pfam" id="PF00135"/>
    </source>
</evidence>
<dbReference type="AlphaFoldDB" id="A0A3A9ZJP1"/>
<dbReference type="InterPro" id="IPR019826">
    <property type="entry name" value="Carboxylesterase_B_AS"/>
</dbReference>
<dbReference type="Pfam" id="PF00135">
    <property type="entry name" value="COesterase"/>
    <property type="match status" value="1"/>
</dbReference>
<dbReference type="EC" id="3.1.1.-" evidence="3"/>
<dbReference type="InterPro" id="IPR029058">
    <property type="entry name" value="AB_hydrolase_fold"/>
</dbReference>
<protein>
    <recommendedName>
        <fullName evidence="3">Carboxylic ester hydrolase</fullName>
        <ecNumber evidence="3">3.1.1.-</ecNumber>
    </recommendedName>
</protein>
<feature type="domain" description="Carboxylesterase type B" evidence="4">
    <location>
        <begin position="44"/>
        <end position="515"/>
    </location>
</feature>
<dbReference type="OrthoDB" id="3199405at2"/>
<evidence type="ECO:0000256" key="3">
    <source>
        <dbReference type="RuleBase" id="RU361235"/>
    </source>
</evidence>
<organism evidence="5 6">
    <name type="scientific">Micromonospora endolithica</name>
    <dbReference type="NCBI Taxonomy" id="230091"/>
    <lineage>
        <taxon>Bacteria</taxon>
        <taxon>Bacillati</taxon>
        <taxon>Actinomycetota</taxon>
        <taxon>Actinomycetes</taxon>
        <taxon>Micromonosporales</taxon>
        <taxon>Micromonosporaceae</taxon>
        <taxon>Micromonospora</taxon>
    </lineage>
</organism>
<gene>
    <name evidence="5" type="ORF">D7223_11035</name>
</gene>
<evidence type="ECO:0000256" key="2">
    <source>
        <dbReference type="ARBA" id="ARBA00022801"/>
    </source>
</evidence>
<dbReference type="InterPro" id="IPR050309">
    <property type="entry name" value="Type-B_Carboxylest/Lipase"/>
</dbReference>
<keyword evidence="2 3" id="KW-0378">Hydrolase</keyword>
<evidence type="ECO:0000313" key="6">
    <source>
        <dbReference type="Proteomes" id="UP000281726"/>
    </source>
</evidence>
<comment type="caution">
    <text evidence="5">The sequence shown here is derived from an EMBL/GenBank/DDBJ whole genome shotgun (WGS) entry which is preliminary data.</text>
</comment>
<proteinExistence type="inferred from homology"/>
<sequence>MSDNQDSRPDRWSRLLRAVIAVAGLLVPAAASVPPANADARPDPAVVRTTAGQVRGVLDAEVRSFQGIPYAAPPIDDLRWASPQPVRSWKDVRDATAPGAACPQAESGYPIGVPSTVEDCLYLNVTAPRRPARDLPVIVWIHGGSMMVGSGDSYRPNPLVAAGAVVVSLNYRLGVMAFLTDAALDGPAARHGSGSLALEDQQAALRWVRTNIGGFGGDPDNVTVMGQSGGGYAVCDHLASPVSAGLFDRAVVQSAPCATGGSRTRAAAETESAGVIAAVGCATAADVATCLRATEVTTLLDAYEATAGEPRPVSGTALLPLPPGEALRTGRFNRVPVLLGVNHDEENGRIGGAELAPGGAPMRDEAYAPAIRAEFGADAPAVLRRYPLAGDVSAGEAFATVLTDALWSVPTLDTARMLSRWTPTHLYEFTAEDTPWYVGYPRPSFPMRANHMSELAYLFDMAIFEELTPAQLDLRLRLASTWVRFARTAEPARPDAWPAFRDDLRHGRYVRSLTPGRWCRADFTDDHHYSFWKRLDRS</sequence>
<dbReference type="GO" id="GO:0016787">
    <property type="term" value="F:hydrolase activity"/>
    <property type="evidence" value="ECO:0007669"/>
    <property type="project" value="UniProtKB-KW"/>
</dbReference>
<dbReference type="PROSITE" id="PS00122">
    <property type="entry name" value="CARBOXYLESTERASE_B_1"/>
    <property type="match status" value="1"/>
</dbReference>
<dbReference type="RefSeq" id="WP_120727803.1">
    <property type="nucleotide sequence ID" value="NZ_RBAK01000003.1"/>
</dbReference>
<dbReference type="PANTHER" id="PTHR11559">
    <property type="entry name" value="CARBOXYLESTERASE"/>
    <property type="match status" value="1"/>
</dbReference>
<dbReference type="InterPro" id="IPR002018">
    <property type="entry name" value="CarbesteraseB"/>
</dbReference>
<accession>A0A3A9ZJP1</accession>
<dbReference type="SUPFAM" id="SSF53474">
    <property type="entry name" value="alpha/beta-Hydrolases"/>
    <property type="match status" value="1"/>
</dbReference>
<evidence type="ECO:0000256" key="1">
    <source>
        <dbReference type="ARBA" id="ARBA00005964"/>
    </source>
</evidence>
<name>A0A3A9ZJP1_9ACTN</name>